<keyword evidence="1" id="KW-0472">Membrane</keyword>
<accession>A0ABT1XTL9</accession>
<comment type="caution">
    <text evidence="2">The sequence shown here is derived from an EMBL/GenBank/DDBJ whole genome shotgun (WGS) entry which is preliminary data.</text>
</comment>
<reference evidence="2 3" key="1">
    <citation type="submission" date="2022-08" db="EMBL/GenBank/DDBJ databases">
        <title>Polyphasic taxonomy analysis of Qipengyuania sp.RS5-5.</title>
        <authorList>
            <person name="Xamxidin M."/>
            <person name="Wu M."/>
        </authorList>
    </citation>
    <scope>NUCLEOTIDE SEQUENCE [LARGE SCALE GENOMIC DNA]</scope>
    <source>
        <strain evidence="2 3">RS5-5</strain>
    </source>
</reference>
<dbReference type="RefSeq" id="WP_257596829.1">
    <property type="nucleotide sequence ID" value="NZ_JANKHH010000007.1"/>
</dbReference>
<feature type="transmembrane region" description="Helical" evidence="1">
    <location>
        <begin position="47"/>
        <end position="72"/>
    </location>
</feature>
<evidence type="ECO:0000256" key="1">
    <source>
        <dbReference type="SAM" id="Phobius"/>
    </source>
</evidence>
<dbReference type="EMBL" id="JANKHH010000007">
    <property type="protein sequence ID" value="MCR2834966.1"/>
    <property type="molecule type" value="Genomic_DNA"/>
</dbReference>
<keyword evidence="1" id="KW-0812">Transmembrane</keyword>
<evidence type="ECO:0000313" key="2">
    <source>
        <dbReference type="EMBL" id="MCR2834966.1"/>
    </source>
</evidence>
<gene>
    <name evidence="2" type="ORF">NSO95_13540</name>
</gene>
<organism evidence="2 3">
    <name type="scientific">Parerythrobacter lacustris</name>
    <dbReference type="NCBI Taxonomy" id="2969984"/>
    <lineage>
        <taxon>Bacteria</taxon>
        <taxon>Pseudomonadati</taxon>
        <taxon>Pseudomonadota</taxon>
        <taxon>Alphaproteobacteria</taxon>
        <taxon>Sphingomonadales</taxon>
        <taxon>Erythrobacteraceae</taxon>
        <taxon>Parerythrobacter</taxon>
    </lineage>
</organism>
<evidence type="ECO:0000313" key="3">
    <source>
        <dbReference type="Proteomes" id="UP001206067"/>
    </source>
</evidence>
<feature type="transmembrane region" description="Helical" evidence="1">
    <location>
        <begin position="6"/>
        <end position="26"/>
    </location>
</feature>
<keyword evidence="3" id="KW-1185">Reference proteome</keyword>
<sequence>MSPLRSILVGIVFGILVVAAVTYHDLTDPIARADIEGLIAEPWTRDFYKLLAVEFALVSIPTSGLLMFIGFVRRPGD</sequence>
<name>A0ABT1XTL9_9SPHN</name>
<proteinExistence type="predicted"/>
<protein>
    <submittedName>
        <fullName evidence="2">Uncharacterized protein</fullName>
    </submittedName>
</protein>
<dbReference type="Proteomes" id="UP001206067">
    <property type="component" value="Unassembled WGS sequence"/>
</dbReference>
<keyword evidence="1" id="KW-1133">Transmembrane helix</keyword>